<keyword evidence="1" id="KW-1133">Transmembrane helix</keyword>
<dbReference type="AlphaFoldDB" id="W4RKM1"/>
<feature type="transmembrane region" description="Helical" evidence="1">
    <location>
        <begin position="19"/>
        <end position="43"/>
    </location>
</feature>
<dbReference type="RefSeq" id="WP_023614099.1">
    <property type="nucleotide sequence ID" value="NZ_BAUW01000014.1"/>
</dbReference>
<proteinExistence type="predicted"/>
<reference evidence="2 3" key="1">
    <citation type="submission" date="2013-12" db="EMBL/GenBank/DDBJ databases">
        <title>NBRP : Genome information of microbial organism related human and environment.</title>
        <authorList>
            <person name="Hattori M."/>
            <person name="Oshima K."/>
            <person name="Inaba H."/>
            <person name="Suda W."/>
            <person name="Sakamoto M."/>
            <person name="Iino T."/>
            <person name="Kitahara M."/>
            <person name="Oshida Y."/>
            <person name="Iida T."/>
            <person name="Kudo T."/>
            <person name="Itoh T."/>
            <person name="Ahmed I."/>
            <person name="Ohkuma M."/>
        </authorList>
    </citation>
    <scope>NUCLEOTIDE SEQUENCE [LARGE SCALE GENOMIC DNA]</scope>
    <source>
        <strain evidence="2 3">JCM 21738</strain>
    </source>
</reference>
<evidence type="ECO:0000313" key="2">
    <source>
        <dbReference type="EMBL" id="GAE44965.1"/>
    </source>
</evidence>
<organism evidence="2 3">
    <name type="scientific">Mesobacillus boroniphilus JCM 21738</name>
    <dbReference type="NCBI Taxonomy" id="1294265"/>
    <lineage>
        <taxon>Bacteria</taxon>
        <taxon>Bacillati</taxon>
        <taxon>Bacillota</taxon>
        <taxon>Bacilli</taxon>
        <taxon>Bacillales</taxon>
        <taxon>Bacillaceae</taxon>
        <taxon>Mesobacillus</taxon>
    </lineage>
</organism>
<keyword evidence="3" id="KW-1185">Reference proteome</keyword>
<sequence length="71" mass="8191">MTEEAFNEKNLLHKNENKYFWVVLSISIVSYILFALSIVGIFIIPAFLLISMLLHALMIGQILLNAVRRKK</sequence>
<keyword evidence="1" id="KW-0812">Transmembrane</keyword>
<evidence type="ECO:0000256" key="1">
    <source>
        <dbReference type="SAM" id="Phobius"/>
    </source>
</evidence>
<protein>
    <submittedName>
        <fullName evidence="2">Uncharacterized protein</fullName>
    </submittedName>
</protein>
<dbReference type="EMBL" id="BAUW01000014">
    <property type="protein sequence ID" value="GAE44965.1"/>
    <property type="molecule type" value="Genomic_DNA"/>
</dbReference>
<feature type="transmembrane region" description="Helical" evidence="1">
    <location>
        <begin position="49"/>
        <end position="67"/>
    </location>
</feature>
<keyword evidence="1" id="KW-0472">Membrane</keyword>
<comment type="caution">
    <text evidence="2">The sequence shown here is derived from an EMBL/GenBank/DDBJ whole genome shotgun (WGS) entry which is preliminary data.</text>
</comment>
<dbReference type="Proteomes" id="UP000018949">
    <property type="component" value="Unassembled WGS sequence"/>
</dbReference>
<accession>W4RKM1</accession>
<name>W4RKM1_9BACI</name>
<gene>
    <name evidence="2" type="ORF">JCM21738_1725</name>
</gene>
<evidence type="ECO:0000313" key="3">
    <source>
        <dbReference type="Proteomes" id="UP000018949"/>
    </source>
</evidence>